<evidence type="ECO:0000313" key="3">
    <source>
        <dbReference type="Proteomes" id="UP000215289"/>
    </source>
</evidence>
<dbReference type="GO" id="GO:0016491">
    <property type="term" value="F:oxidoreductase activity"/>
    <property type="evidence" value="ECO:0007669"/>
    <property type="project" value="UniProtKB-KW"/>
</dbReference>
<keyword evidence="1" id="KW-0560">Oxidoreductase</keyword>
<reference evidence="2 3" key="1">
    <citation type="submission" date="2018-08" db="EMBL/GenBank/DDBJ databases">
        <title>Draft genome sequences of two Aspergillus turcosus clinical strains isolated from bronchoalveolar lavage fluid: one azole-susceptible and the other azole-resistant.</title>
        <authorList>
            <person name="Parent-Michaud M."/>
            <person name="Dufresne P.J."/>
            <person name="Fournier E."/>
            <person name="Martineau C."/>
            <person name="Moreira S."/>
            <person name="Perkins V."/>
            <person name="De Repentigny L."/>
            <person name="Dufresne S.F."/>
        </authorList>
    </citation>
    <scope>NUCLEOTIDE SEQUENCE [LARGE SCALE GENOMIC DNA]</scope>
    <source>
        <strain evidence="2">HMR AF 1038</strain>
    </source>
</reference>
<dbReference type="PRINTS" id="PR00081">
    <property type="entry name" value="GDHRDH"/>
</dbReference>
<protein>
    <submittedName>
        <fullName evidence="2">Uncharacterized protein</fullName>
    </submittedName>
</protein>
<dbReference type="InterPro" id="IPR002347">
    <property type="entry name" value="SDR_fam"/>
</dbReference>
<dbReference type="OrthoDB" id="542013at2759"/>
<comment type="caution">
    <text evidence="2">The sequence shown here is derived from an EMBL/GenBank/DDBJ whole genome shotgun (WGS) entry which is preliminary data.</text>
</comment>
<dbReference type="Gene3D" id="3.40.50.720">
    <property type="entry name" value="NAD(P)-binding Rossmann-like Domain"/>
    <property type="match status" value="1"/>
</dbReference>
<dbReference type="STRING" id="1245748.A0A3R7IHW3"/>
<evidence type="ECO:0000313" key="2">
    <source>
        <dbReference type="EMBL" id="RLL96007.1"/>
    </source>
</evidence>
<organism evidence="2 3">
    <name type="scientific">Aspergillus turcosus</name>
    <dbReference type="NCBI Taxonomy" id="1245748"/>
    <lineage>
        <taxon>Eukaryota</taxon>
        <taxon>Fungi</taxon>
        <taxon>Dikarya</taxon>
        <taxon>Ascomycota</taxon>
        <taxon>Pezizomycotina</taxon>
        <taxon>Eurotiomycetes</taxon>
        <taxon>Eurotiomycetidae</taxon>
        <taxon>Eurotiales</taxon>
        <taxon>Aspergillaceae</taxon>
        <taxon>Aspergillus</taxon>
        <taxon>Aspergillus subgen. Fumigati</taxon>
    </lineage>
</organism>
<keyword evidence="3" id="KW-1185">Reference proteome</keyword>
<dbReference type="SUPFAM" id="SSF51735">
    <property type="entry name" value="NAD(P)-binding Rossmann-fold domains"/>
    <property type="match status" value="1"/>
</dbReference>
<dbReference type="EMBL" id="NIDN02000128">
    <property type="protein sequence ID" value="RLL96007.1"/>
    <property type="molecule type" value="Genomic_DNA"/>
</dbReference>
<dbReference type="Proteomes" id="UP000215289">
    <property type="component" value="Unassembled WGS sequence"/>
</dbReference>
<gene>
    <name evidence="2" type="ORF">CFD26_104584</name>
</gene>
<dbReference type="PANTHER" id="PTHR43157">
    <property type="entry name" value="PHOSPHATIDYLINOSITOL-GLYCAN BIOSYNTHESIS CLASS F PROTEIN-RELATED"/>
    <property type="match status" value="1"/>
</dbReference>
<sequence length="328" mass="35643">MASAVPTQRRNLPLLATTETCSGGTYIVTGSNTGLGFEAAKHLVSLEAAKVILAVRNISAGEKAKKEIEESTGKIGVAEVWSLDLASYDSVKAFARKATTELDRIDAVIENAAVAVSERLLAEGHGLSLTVNVLSTFLLAVLILPKLRESAQRYGILPHLTLVTSRVGFDAKDLWDKIKDDPVKKMDGDDIPPMRTYPLSKLLETMALRYLATLIPVDRTGVVVNLVCPGFCKTDLARNAPAQFREDIAKRHAEYGRTAEDGSRTLLHGAVAGKESHGCLLHSCEIGENDVPSWVTDEEGKKWQQHSWEAIAEELESIEAGCVKKVLK</sequence>
<evidence type="ECO:0000256" key="1">
    <source>
        <dbReference type="ARBA" id="ARBA00023002"/>
    </source>
</evidence>
<dbReference type="PANTHER" id="PTHR43157:SF61">
    <property type="entry name" value="DEHYDROGENASE_REDUCTASE FAMILY PROTEIN, PUTATIVE (AFU_ORTHOLOGUE AFUA_3G01250)-RELATED"/>
    <property type="match status" value="1"/>
</dbReference>
<accession>A0A3R7IHW3</accession>
<dbReference type="InterPro" id="IPR036291">
    <property type="entry name" value="NAD(P)-bd_dom_sf"/>
</dbReference>
<dbReference type="Pfam" id="PF00106">
    <property type="entry name" value="adh_short"/>
    <property type="match status" value="1"/>
</dbReference>
<dbReference type="AlphaFoldDB" id="A0A3R7IHW3"/>
<proteinExistence type="predicted"/>
<name>A0A3R7IHW3_9EURO</name>